<feature type="region of interest" description="Disordered" evidence="1">
    <location>
        <begin position="20"/>
        <end position="45"/>
    </location>
</feature>
<protein>
    <submittedName>
        <fullName evidence="2">Uncharacterized protein</fullName>
    </submittedName>
</protein>
<gene>
    <name evidence="2" type="ORF">L195_g008565</name>
</gene>
<dbReference type="EMBL" id="ASHM01004916">
    <property type="protein sequence ID" value="PNY11945.1"/>
    <property type="molecule type" value="Genomic_DNA"/>
</dbReference>
<sequence length="45" mass="4856">MTEVKDPAIKLFGRTIPLPLIIPNDSSSPSSSPPEFSSAIQQETE</sequence>
<feature type="non-terminal residue" evidence="2">
    <location>
        <position position="45"/>
    </location>
</feature>
<reference evidence="2 3" key="1">
    <citation type="journal article" date="2014" name="Am. J. Bot.">
        <title>Genome assembly and annotation for red clover (Trifolium pratense; Fabaceae).</title>
        <authorList>
            <person name="Istvanek J."/>
            <person name="Jaros M."/>
            <person name="Krenek A."/>
            <person name="Repkova J."/>
        </authorList>
    </citation>
    <scope>NUCLEOTIDE SEQUENCE [LARGE SCALE GENOMIC DNA]</scope>
    <source>
        <strain evidence="3">cv. Tatra</strain>
        <tissue evidence="2">Young leaves</tissue>
    </source>
</reference>
<dbReference type="AlphaFoldDB" id="A0A2K3P9H7"/>
<evidence type="ECO:0000313" key="2">
    <source>
        <dbReference type="EMBL" id="PNY11945.1"/>
    </source>
</evidence>
<evidence type="ECO:0000256" key="1">
    <source>
        <dbReference type="SAM" id="MobiDB-lite"/>
    </source>
</evidence>
<organism evidence="2 3">
    <name type="scientific">Trifolium pratense</name>
    <name type="common">Red clover</name>
    <dbReference type="NCBI Taxonomy" id="57577"/>
    <lineage>
        <taxon>Eukaryota</taxon>
        <taxon>Viridiplantae</taxon>
        <taxon>Streptophyta</taxon>
        <taxon>Embryophyta</taxon>
        <taxon>Tracheophyta</taxon>
        <taxon>Spermatophyta</taxon>
        <taxon>Magnoliopsida</taxon>
        <taxon>eudicotyledons</taxon>
        <taxon>Gunneridae</taxon>
        <taxon>Pentapetalae</taxon>
        <taxon>rosids</taxon>
        <taxon>fabids</taxon>
        <taxon>Fabales</taxon>
        <taxon>Fabaceae</taxon>
        <taxon>Papilionoideae</taxon>
        <taxon>50 kb inversion clade</taxon>
        <taxon>NPAAA clade</taxon>
        <taxon>Hologalegina</taxon>
        <taxon>IRL clade</taxon>
        <taxon>Trifolieae</taxon>
        <taxon>Trifolium</taxon>
    </lineage>
</organism>
<name>A0A2K3P9H7_TRIPR</name>
<accession>A0A2K3P9H7</accession>
<proteinExistence type="predicted"/>
<reference evidence="2 3" key="2">
    <citation type="journal article" date="2017" name="Front. Plant Sci.">
        <title>Gene Classification and Mining of Molecular Markers Useful in Red Clover (Trifolium pratense) Breeding.</title>
        <authorList>
            <person name="Istvanek J."/>
            <person name="Dluhosova J."/>
            <person name="Dluhos P."/>
            <person name="Patkova L."/>
            <person name="Nedelnik J."/>
            <person name="Repkova J."/>
        </authorList>
    </citation>
    <scope>NUCLEOTIDE SEQUENCE [LARGE SCALE GENOMIC DNA]</scope>
    <source>
        <strain evidence="3">cv. Tatra</strain>
        <tissue evidence="2">Young leaves</tissue>
    </source>
</reference>
<comment type="caution">
    <text evidence="2">The sequence shown here is derived from an EMBL/GenBank/DDBJ whole genome shotgun (WGS) entry which is preliminary data.</text>
</comment>
<evidence type="ECO:0000313" key="3">
    <source>
        <dbReference type="Proteomes" id="UP000236291"/>
    </source>
</evidence>
<dbReference type="Proteomes" id="UP000236291">
    <property type="component" value="Unassembled WGS sequence"/>
</dbReference>